<reference evidence="8 9" key="1">
    <citation type="submission" date="2020-06" db="EMBL/GenBank/DDBJ databases">
        <title>Transcriptomic and genomic resources for Thalictrum thalictroides and T. hernandezii: Facilitating candidate gene discovery in an emerging model plant lineage.</title>
        <authorList>
            <person name="Arias T."/>
            <person name="Riano-Pachon D.M."/>
            <person name="Di Stilio V.S."/>
        </authorList>
    </citation>
    <scope>NUCLEOTIDE SEQUENCE [LARGE SCALE GENOMIC DNA]</scope>
    <source>
        <strain evidence="9">cv. WT478/WT964</strain>
        <tissue evidence="8">Leaves</tissue>
    </source>
</reference>
<keyword evidence="7" id="KW-0812">Transmembrane</keyword>
<proteinExistence type="inferred from homology"/>
<keyword evidence="3" id="KW-0808">Transferase</keyword>
<comment type="similarity">
    <text evidence="1">Belongs to the ATG10 family.</text>
</comment>
<evidence type="ECO:0000256" key="3">
    <source>
        <dbReference type="ARBA" id="ARBA00022679"/>
    </source>
</evidence>
<dbReference type="GO" id="GO:0061651">
    <property type="term" value="F:Atg12 conjugating enzyme activity"/>
    <property type="evidence" value="ECO:0007669"/>
    <property type="project" value="TreeGrafter"/>
</dbReference>
<feature type="transmembrane region" description="Helical" evidence="7">
    <location>
        <begin position="147"/>
        <end position="170"/>
    </location>
</feature>
<keyword evidence="4" id="KW-0833">Ubl conjugation pathway</keyword>
<evidence type="ECO:0000256" key="7">
    <source>
        <dbReference type="SAM" id="Phobius"/>
    </source>
</evidence>
<dbReference type="GO" id="GO:0000045">
    <property type="term" value="P:autophagosome assembly"/>
    <property type="evidence" value="ECO:0007669"/>
    <property type="project" value="TreeGrafter"/>
</dbReference>
<sequence length="464" mass="52753">MFTGFQWLQLLVRYFLSLSSPLLKFVYIAASASAYYPFPSSILKRDEHPMVESLTSLHIWVITIKPEKHSQGRFDFGEIVWSDGHHYVRIPLVVFVNNTVSVSDSSIHVSEAATAGIEDYTSSVSVDRSTSLDKISIENLRDRKRKIAAMAGAIVMIVGGIASLCVGMEVTTRKSVVCVNIFHRKLGTTPFVRITSINSIFVYNIELLKKESSNRFVSNKMDIPTNWDGTLSSSEFYDSARSLAEKWKVTYPVFPSWSWNSCARPFGCTSVQIQGYLSLEHFFCPKFVEEEIGDAIYEKEEPTSTIKEEPTDDATLAHSYDQDPHFFDLHIVYNISYRVPVLYFRGCHSDGQPLKSNDIEKDLPYHSSKLIKDSRWTFMTLEEHPYLNRPWYLLHPCGTSEWMKLLLAGDASVRERKETVQQYLLSWLSVVGQAVGLRVPLEVYKNLTTPCSVVDVSIGENVFL</sequence>
<gene>
    <name evidence="8" type="ORF">FRX31_004005</name>
</gene>
<organism evidence="8 9">
    <name type="scientific">Thalictrum thalictroides</name>
    <name type="common">Rue-anemone</name>
    <name type="synonym">Anemone thalictroides</name>
    <dbReference type="NCBI Taxonomy" id="46969"/>
    <lineage>
        <taxon>Eukaryota</taxon>
        <taxon>Viridiplantae</taxon>
        <taxon>Streptophyta</taxon>
        <taxon>Embryophyta</taxon>
        <taxon>Tracheophyta</taxon>
        <taxon>Spermatophyta</taxon>
        <taxon>Magnoliopsida</taxon>
        <taxon>Ranunculales</taxon>
        <taxon>Ranunculaceae</taxon>
        <taxon>Thalictroideae</taxon>
        <taxon>Thalictrum</taxon>
    </lineage>
</organism>
<dbReference type="EMBL" id="JABWDY010002785">
    <property type="protein sequence ID" value="KAF5206408.1"/>
    <property type="molecule type" value="Genomic_DNA"/>
</dbReference>
<dbReference type="AlphaFoldDB" id="A0A7J6XBW9"/>
<evidence type="ECO:0000256" key="4">
    <source>
        <dbReference type="ARBA" id="ARBA00022786"/>
    </source>
</evidence>
<dbReference type="PANTHER" id="PTHR14957:SF1">
    <property type="entry name" value="UBIQUITIN-LIKE-CONJUGATING ENZYME ATG10"/>
    <property type="match status" value="1"/>
</dbReference>
<evidence type="ECO:0000256" key="6">
    <source>
        <dbReference type="ARBA" id="ARBA00029833"/>
    </source>
</evidence>
<dbReference type="InterPro" id="IPR007135">
    <property type="entry name" value="Atg3/Atg10"/>
</dbReference>
<dbReference type="PANTHER" id="PTHR14957">
    <property type="entry name" value="UBIQUITIN-LIKE-CONJUGATING ENZYME ATG10"/>
    <property type="match status" value="1"/>
</dbReference>
<accession>A0A7J6XBW9</accession>
<feature type="transmembrane region" description="Helical" evidence="7">
    <location>
        <begin position="12"/>
        <end position="36"/>
    </location>
</feature>
<dbReference type="Proteomes" id="UP000554482">
    <property type="component" value="Unassembled WGS sequence"/>
</dbReference>
<keyword evidence="7" id="KW-0472">Membrane</keyword>
<keyword evidence="7" id="KW-1133">Transmembrane helix</keyword>
<dbReference type="GO" id="GO:0000422">
    <property type="term" value="P:autophagy of mitochondrion"/>
    <property type="evidence" value="ECO:0007669"/>
    <property type="project" value="TreeGrafter"/>
</dbReference>
<dbReference type="GO" id="GO:0005829">
    <property type="term" value="C:cytosol"/>
    <property type="evidence" value="ECO:0007669"/>
    <property type="project" value="TreeGrafter"/>
</dbReference>
<evidence type="ECO:0000256" key="5">
    <source>
        <dbReference type="ARBA" id="ARBA00023006"/>
    </source>
</evidence>
<dbReference type="Pfam" id="PF03987">
    <property type="entry name" value="Autophagy_act_C"/>
    <property type="match status" value="1"/>
</dbReference>
<keyword evidence="9" id="KW-1185">Reference proteome</keyword>
<evidence type="ECO:0000313" key="8">
    <source>
        <dbReference type="EMBL" id="KAF5206408.1"/>
    </source>
</evidence>
<evidence type="ECO:0000256" key="2">
    <source>
        <dbReference type="ARBA" id="ARBA00021099"/>
    </source>
</evidence>
<comment type="caution">
    <text evidence="8">The sequence shown here is derived from an EMBL/GenBank/DDBJ whole genome shotgun (WGS) entry which is preliminary data.</text>
</comment>
<dbReference type="Gene3D" id="3.30.1460.50">
    <property type="match status" value="1"/>
</dbReference>
<protein>
    <recommendedName>
        <fullName evidence="2">Ubiquitin-like-conjugating enzyme ATG10</fullName>
    </recommendedName>
    <alternativeName>
        <fullName evidence="6">Autophagy-related protein 10</fullName>
    </alternativeName>
</protein>
<evidence type="ECO:0000313" key="9">
    <source>
        <dbReference type="Proteomes" id="UP000554482"/>
    </source>
</evidence>
<name>A0A7J6XBW9_THATH</name>
<dbReference type="GO" id="GO:0032446">
    <property type="term" value="P:protein modification by small protein conjugation"/>
    <property type="evidence" value="ECO:0007669"/>
    <property type="project" value="TreeGrafter"/>
</dbReference>
<evidence type="ECO:0000256" key="1">
    <source>
        <dbReference type="ARBA" id="ARBA00005696"/>
    </source>
</evidence>
<keyword evidence="5" id="KW-0072">Autophagy</keyword>
<dbReference type="OrthoDB" id="4089664at2759"/>